<feature type="domain" description="ABC3 transporter permease C-terminal" evidence="8">
    <location>
        <begin position="301"/>
        <end position="422"/>
    </location>
</feature>
<comment type="similarity">
    <text evidence="6">Belongs to the ABC-4 integral membrane protein family.</text>
</comment>
<evidence type="ECO:0000256" key="3">
    <source>
        <dbReference type="ARBA" id="ARBA00022692"/>
    </source>
</evidence>
<feature type="transmembrane region" description="Helical" evidence="7">
    <location>
        <begin position="392"/>
        <end position="412"/>
    </location>
</feature>
<evidence type="ECO:0000256" key="5">
    <source>
        <dbReference type="ARBA" id="ARBA00023136"/>
    </source>
</evidence>
<dbReference type="EMBL" id="JACBXX010000134">
    <property type="protein sequence ID" value="NYS96797.1"/>
    <property type="molecule type" value="Genomic_DNA"/>
</dbReference>
<feature type="transmembrane region" description="Helical" evidence="7">
    <location>
        <begin position="346"/>
        <end position="372"/>
    </location>
</feature>
<evidence type="ECO:0000256" key="7">
    <source>
        <dbReference type="SAM" id="Phobius"/>
    </source>
</evidence>
<comment type="caution">
    <text evidence="9">The sequence shown here is derived from an EMBL/GenBank/DDBJ whole genome shotgun (WGS) entry which is preliminary data.</text>
</comment>
<gene>
    <name evidence="9" type="ORF">HZY94_06350</name>
</gene>
<protein>
    <submittedName>
        <fullName evidence="9">FtsX-like permease family protein</fullName>
    </submittedName>
</protein>
<dbReference type="Proteomes" id="UP000589521">
    <property type="component" value="Unassembled WGS sequence"/>
</dbReference>
<dbReference type="GO" id="GO:0022857">
    <property type="term" value="F:transmembrane transporter activity"/>
    <property type="evidence" value="ECO:0007669"/>
    <property type="project" value="TreeGrafter"/>
</dbReference>
<dbReference type="InterPro" id="IPR050250">
    <property type="entry name" value="Macrolide_Exporter_MacB"/>
</dbReference>
<evidence type="ECO:0000256" key="4">
    <source>
        <dbReference type="ARBA" id="ARBA00022989"/>
    </source>
</evidence>
<dbReference type="PANTHER" id="PTHR30572:SF4">
    <property type="entry name" value="ABC TRANSPORTER PERMEASE YTRF"/>
    <property type="match status" value="1"/>
</dbReference>
<keyword evidence="5 7" id="KW-0472">Membrane</keyword>
<dbReference type="AlphaFoldDB" id="A0A7Z0S573"/>
<sequence>MRKQKSQRNSFTRRSKLRLAWSNFLERRWRNFMIAAATSIGFIGILLAFGLGNAVVDLIHRETNQGQLPAQIQVSLNAQTTGGGVLNQSDIDFIYDLVGKDQIKYLESPFSTLIQTASIEGKKLDLSQSLPNYAQLVSLYTNSEIAVPANTEENLLAGNPYKDPSEEGITVPITFIEDFNRETKSSYTAESLVGKEVQLVILENTEKGTHTATVSVKISRVLTDELADSNSYMAPVTLEKILQQQQFVRLKPYVIFELQDPGATEAVVESLKENKKYTVLSQQEVLGLVIQFIRVIQGLLIVLSFQAVVVSTIMIGIIVYINIMQRSREIGVMKAVGYLNRGVQSIFLYESLIITFLSLAAAFLVAQVIGSIANVLVRHFYPSITRVFFLDLQSILMMIGLGLLLGYLSAYFPTKKISQLDPVVSLRYE</sequence>
<organism evidence="9 10">
    <name type="scientific">Streptococcus danieliae</name>
    <dbReference type="NCBI Taxonomy" id="747656"/>
    <lineage>
        <taxon>Bacteria</taxon>
        <taxon>Bacillati</taxon>
        <taxon>Bacillota</taxon>
        <taxon>Bacilli</taxon>
        <taxon>Lactobacillales</taxon>
        <taxon>Streptococcaceae</taxon>
        <taxon>Streptococcus</taxon>
    </lineage>
</organism>
<evidence type="ECO:0000256" key="6">
    <source>
        <dbReference type="ARBA" id="ARBA00038076"/>
    </source>
</evidence>
<evidence type="ECO:0000313" key="9">
    <source>
        <dbReference type="EMBL" id="NYS96797.1"/>
    </source>
</evidence>
<accession>A0A7Z0S573</accession>
<dbReference type="PANTHER" id="PTHR30572">
    <property type="entry name" value="MEMBRANE COMPONENT OF TRANSPORTER-RELATED"/>
    <property type="match status" value="1"/>
</dbReference>
<evidence type="ECO:0000256" key="1">
    <source>
        <dbReference type="ARBA" id="ARBA00004651"/>
    </source>
</evidence>
<evidence type="ECO:0000313" key="10">
    <source>
        <dbReference type="Proteomes" id="UP000589521"/>
    </source>
</evidence>
<evidence type="ECO:0000256" key="2">
    <source>
        <dbReference type="ARBA" id="ARBA00022475"/>
    </source>
</evidence>
<dbReference type="InterPro" id="IPR003838">
    <property type="entry name" value="ABC3_permease_C"/>
</dbReference>
<name>A0A7Z0S573_9STRE</name>
<reference evidence="9 10" key="1">
    <citation type="submission" date="2020-07" db="EMBL/GenBank/DDBJ databases">
        <title>MOT database genomes.</title>
        <authorList>
            <person name="Joseph S."/>
            <person name="Aduse-Opoku J."/>
            <person name="Hashim A."/>
            <person name="Wade W."/>
            <person name="Curtis M."/>
        </authorList>
    </citation>
    <scope>NUCLEOTIDE SEQUENCE [LARGE SCALE GENOMIC DNA]</scope>
    <source>
        <strain evidence="9 10">STR</strain>
    </source>
</reference>
<keyword evidence="4 7" id="KW-1133">Transmembrane helix</keyword>
<dbReference type="Pfam" id="PF02687">
    <property type="entry name" value="FtsX"/>
    <property type="match status" value="1"/>
</dbReference>
<evidence type="ECO:0000259" key="8">
    <source>
        <dbReference type="Pfam" id="PF02687"/>
    </source>
</evidence>
<keyword evidence="3 7" id="KW-0812">Transmembrane</keyword>
<proteinExistence type="inferred from homology"/>
<dbReference type="GO" id="GO:0005886">
    <property type="term" value="C:plasma membrane"/>
    <property type="evidence" value="ECO:0007669"/>
    <property type="project" value="UniProtKB-SubCell"/>
</dbReference>
<keyword evidence="2" id="KW-1003">Cell membrane</keyword>
<feature type="transmembrane region" description="Helical" evidence="7">
    <location>
        <begin position="299"/>
        <end position="325"/>
    </location>
</feature>
<comment type="subcellular location">
    <subcellularLocation>
        <location evidence="1">Cell membrane</location>
        <topology evidence="1">Multi-pass membrane protein</topology>
    </subcellularLocation>
</comment>